<dbReference type="CDD" id="cd04301">
    <property type="entry name" value="NAT_SF"/>
    <property type="match status" value="1"/>
</dbReference>
<dbReference type="Gene3D" id="3.40.630.30">
    <property type="match status" value="1"/>
</dbReference>
<dbReference type="RefSeq" id="WP_104059194.1">
    <property type="nucleotide sequence ID" value="NZ_PREZ01000006.1"/>
</dbReference>
<organism evidence="4 5">
    <name type="scientific">Jeotgalibacillus proteolyticus</name>
    <dbReference type="NCBI Taxonomy" id="2082395"/>
    <lineage>
        <taxon>Bacteria</taxon>
        <taxon>Bacillati</taxon>
        <taxon>Bacillota</taxon>
        <taxon>Bacilli</taxon>
        <taxon>Bacillales</taxon>
        <taxon>Caryophanaceae</taxon>
        <taxon>Jeotgalibacillus</taxon>
    </lineage>
</organism>
<protein>
    <submittedName>
        <fullName evidence="4">GNAT family N-acetyltransferase</fullName>
    </submittedName>
</protein>
<dbReference type="SUPFAM" id="SSF55729">
    <property type="entry name" value="Acyl-CoA N-acyltransferases (Nat)"/>
    <property type="match status" value="1"/>
</dbReference>
<keyword evidence="5" id="KW-1185">Reference proteome</keyword>
<name>A0A2S5G8Y6_9BACL</name>
<dbReference type="InterPro" id="IPR000182">
    <property type="entry name" value="GNAT_dom"/>
</dbReference>
<dbReference type="EMBL" id="PREZ01000006">
    <property type="protein sequence ID" value="PPA69456.1"/>
    <property type="molecule type" value="Genomic_DNA"/>
</dbReference>
<feature type="domain" description="N-acetyltransferase" evidence="3">
    <location>
        <begin position="10"/>
        <end position="153"/>
    </location>
</feature>
<keyword evidence="1 4" id="KW-0808">Transferase</keyword>
<dbReference type="PANTHER" id="PTHR43877">
    <property type="entry name" value="AMINOALKYLPHOSPHONATE N-ACETYLTRANSFERASE-RELATED-RELATED"/>
    <property type="match status" value="1"/>
</dbReference>
<keyword evidence="2" id="KW-0012">Acyltransferase</keyword>
<accession>A0A2S5G8Y6</accession>
<evidence type="ECO:0000313" key="5">
    <source>
        <dbReference type="Proteomes" id="UP000239047"/>
    </source>
</evidence>
<gene>
    <name evidence="4" type="ORF">C4B60_16900</name>
</gene>
<dbReference type="Pfam" id="PF00583">
    <property type="entry name" value="Acetyltransf_1"/>
    <property type="match status" value="1"/>
</dbReference>
<proteinExistence type="predicted"/>
<reference evidence="4 5" key="1">
    <citation type="submission" date="2018-02" db="EMBL/GenBank/DDBJ databases">
        <title>Jeotgalibacillus proteolyticum sp. nov. a protease producing bacterium isolated from ocean sediments of Laizhou Bay.</title>
        <authorList>
            <person name="Li Y."/>
        </authorList>
    </citation>
    <scope>NUCLEOTIDE SEQUENCE [LARGE SCALE GENOMIC DNA]</scope>
    <source>
        <strain evidence="4 5">22-7</strain>
    </source>
</reference>
<evidence type="ECO:0000256" key="2">
    <source>
        <dbReference type="ARBA" id="ARBA00023315"/>
    </source>
</evidence>
<dbReference type="Proteomes" id="UP000239047">
    <property type="component" value="Unassembled WGS sequence"/>
</dbReference>
<dbReference type="InterPro" id="IPR016181">
    <property type="entry name" value="Acyl_CoA_acyltransferase"/>
</dbReference>
<dbReference type="GO" id="GO:0016747">
    <property type="term" value="F:acyltransferase activity, transferring groups other than amino-acyl groups"/>
    <property type="evidence" value="ECO:0007669"/>
    <property type="project" value="InterPro"/>
</dbReference>
<dbReference type="OrthoDB" id="360261at2"/>
<evidence type="ECO:0000313" key="4">
    <source>
        <dbReference type="EMBL" id="PPA69456.1"/>
    </source>
</evidence>
<evidence type="ECO:0000259" key="3">
    <source>
        <dbReference type="PROSITE" id="PS51186"/>
    </source>
</evidence>
<dbReference type="InterPro" id="IPR050832">
    <property type="entry name" value="Bact_Acetyltransf"/>
</dbReference>
<dbReference type="AlphaFoldDB" id="A0A2S5G8Y6"/>
<sequence length="153" mass="17990">MKITQTFDTTLMTKLNKTVQDEHVRLYPEVFNEYDFSSVHEALVQILKSGTHEVYLAEEDGEPAGYVWFERIEKPANAFKKEYRALYIHQISVLPSSQHKGCGTRLMEKVEERASELGIQRIELDYWSDNKSAKRFYEKQGFTVFREVVQKFV</sequence>
<comment type="caution">
    <text evidence="4">The sequence shown here is derived from an EMBL/GenBank/DDBJ whole genome shotgun (WGS) entry which is preliminary data.</text>
</comment>
<dbReference type="PROSITE" id="PS51186">
    <property type="entry name" value="GNAT"/>
    <property type="match status" value="1"/>
</dbReference>
<evidence type="ECO:0000256" key="1">
    <source>
        <dbReference type="ARBA" id="ARBA00022679"/>
    </source>
</evidence>